<evidence type="ECO:0000313" key="5">
    <source>
        <dbReference type="Proteomes" id="UP001172155"/>
    </source>
</evidence>
<evidence type="ECO:0000256" key="3">
    <source>
        <dbReference type="SAM" id="MobiDB-lite"/>
    </source>
</evidence>
<dbReference type="AlphaFoldDB" id="A0AA40EH59"/>
<keyword evidence="5" id="KW-1185">Reference proteome</keyword>
<dbReference type="Gene3D" id="3.70.10.10">
    <property type="match status" value="1"/>
</dbReference>
<comment type="similarity">
    <text evidence="1 2">Belongs to the rad9 family.</text>
</comment>
<dbReference type="GO" id="GO:0030896">
    <property type="term" value="C:checkpoint clamp complex"/>
    <property type="evidence" value="ECO:0007669"/>
    <property type="project" value="UniProtKB-UniRule"/>
</dbReference>
<dbReference type="Proteomes" id="UP001172155">
    <property type="component" value="Unassembled WGS sequence"/>
</dbReference>
<proteinExistence type="inferred from homology"/>
<name>A0AA40EH59_9PEZI</name>
<feature type="compositionally biased region" description="Low complexity" evidence="3">
    <location>
        <begin position="334"/>
        <end position="348"/>
    </location>
</feature>
<dbReference type="EMBL" id="JAUKUD010000007">
    <property type="protein sequence ID" value="KAK0738457.1"/>
    <property type="molecule type" value="Genomic_DNA"/>
</dbReference>
<gene>
    <name evidence="4" type="ORF">B0T18DRAFT_247123</name>
</gene>
<dbReference type="GO" id="GO:0071479">
    <property type="term" value="P:cellular response to ionizing radiation"/>
    <property type="evidence" value="ECO:0007669"/>
    <property type="project" value="TreeGrafter"/>
</dbReference>
<organism evidence="4 5">
    <name type="scientific">Schizothecium vesticola</name>
    <dbReference type="NCBI Taxonomy" id="314040"/>
    <lineage>
        <taxon>Eukaryota</taxon>
        <taxon>Fungi</taxon>
        <taxon>Dikarya</taxon>
        <taxon>Ascomycota</taxon>
        <taxon>Pezizomycotina</taxon>
        <taxon>Sordariomycetes</taxon>
        <taxon>Sordariomycetidae</taxon>
        <taxon>Sordariales</taxon>
        <taxon>Schizotheciaceae</taxon>
        <taxon>Schizothecium</taxon>
    </lineage>
</organism>
<dbReference type="InterPro" id="IPR007268">
    <property type="entry name" value="Rad9/Ddc1"/>
</dbReference>
<feature type="compositionally biased region" description="Pro residues" evidence="3">
    <location>
        <begin position="365"/>
        <end position="377"/>
    </location>
</feature>
<dbReference type="InterPro" id="IPR026584">
    <property type="entry name" value="Rad9"/>
</dbReference>
<dbReference type="InterPro" id="IPR046938">
    <property type="entry name" value="DNA_clamp_sf"/>
</dbReference>
<sequence>MTVLNFTLNEEGIAVLHDALTCMFKFSDELCLEAKGDKLVLTTLNISKSAYVCFTFAANRFFSRYNFEGNAQYRDRFYCQLYIRSLLSVFRARQGIDPGGHRETTIERCDVAIDDGPGIRSRLIARIVGRNGITATHSLAFEPKAPTHAKFDMDEATNHWALSSSTLRQLMDYFGPGIELLDINTDYDRKVVNFTCFTEKVQKKGANSNEAVLKKPLHTNIAVEMEEFDKVEVQDKLHIIISVKDFRAILQHAQVVSGELTTSYSNPGRPMKLTYSSEGLLCEFILMTVGEKDAMGQKHKNPRANSAAPKGFARPELDAGSRRGSSVGNENRTQPGAPGASARSAARQKSPVRSRQPGFEIRPQPMAPPPRPLPPPSASEASDSLFVAQDEDQKWEPLNPDEEEEENGADRLEWNSNNEPNPSTMRISSYVNHPTPVETEPEVDESLASGLEPTQRLSEVRQFGLFSN</sequence>
<comment type="function">
    <text evidence="2">Acts in DNA repair and mutagenesis. Involved in promoting resistance to ionizing radiation and UV light, as well as regulating cell cycle progression after irradiation.</text>
</comment>
<dbReference type="PANTHER" id="PTHR15237:SF0">
    <property type="entry name" value="CELL CYCLE CHECKPOINT CONTROL PROTEIN"/>
    <property type="match status" value="1"/>
</dbReference>
<dbReference type="SUPFAM" id="SSF55979">
    <property type="entry name" value="DNA clamp"/>
    <property type="match status" value="1"/>
</dbReference>
<dbReference type="GO" id="GO:0006281">
    <property type="term" value="P:DNA repair"/>
    <property type="evidence" value="ECO:0007669"/>
    <property type="project" value="UniProtKB-UniRule"/>
</dbReference>
<evidence type="ECO:0000256" key="2">
    <source>
        <dbReference type="PIRNR" id="PIRNR009303"/>
    </source>
</evidence>
<protein>
    <recommendedName>
        <fullName evidence="2">DNA repair protein rad9</fullName>
    </recommendedName>
</protein>
<feature type="compositionally biased region" description="Polar residues" evidence="3">
    <location>
        <begin position="323"/>
        <end position="333"/>
    </location>
</feature>
<comment type="caution">
    <text evidence="4">The sequence shown here is derived from an EMBL/GenBank/DDBJ whole genome shotgun (WGS) entry which is preliminary data.</text>
</comment>
<dbReference type="GO" id="GO:0000076">
    <property type="term" value="P:DNA replication checkpoint signaling"/>
    <property type="evidence" value="ECO:0007669"/>
    <property type="project" value="TreeGrafter"/>
</dbReference>
<feature type="region of interest" description="Disordered" evidence="3">
    <location>
        <begin position="295"/>
        <end position="455"/>
    </location>
</feature>
<evidence type="ECO:0000313" key="4">
    <source>
        <dbReference type="EMBL" id="KAK0738457.1"/>
    </source>
</evidence>
<dbReference type="PIRSF" id="PIRSF009303">
    <property type="entry name" value="Cell_cycle_RAD9"/>
    <property type="match status" value="1"/>
</dbReference>
<dbReference type="PANTHER" id="PTHR15237">
    <property type="entry name" value="DNA REPAIR PROTEIN RAD9"/>
    <property type="match status" value="1"/>
</dbReference>
<feature type="compositionally biased region" description="Polar residues" evidence="3">
    <location>
        <begin position="414"/>
        <end position="432"/>
    </location>
</feature>
<dbReference type="Pfam" id="PF04139">
    <property type="entry name" value="Rad9"/>
    <property type="match status" value="1"/>
</dbReference>
<dbReference type="GO" id="GO:0031573">
    <property type="term" value="P:mitotic intra-S DNA damage checkpoint signaling"/>
    <property type="evidence" value="ECO:0007669"/>
    <property type="project" value="TreeGrafter"/>
</dbReference>
<evidence type="ECO:0000256" key="1">
    <source>
        <dbReference type="ARBA" id="ARBA00008494"/>
    </source>
</evidence>
<keyword evidence="2" id="KW-0227">DNA damage</keyword>
<accession>A0AA40EH59</accession>
<reference evidence="4" key="1">
    <citation type="submission" date="2023-06" db="EMBL/GenBank/DDBJ databases">
        <title>Genome-scale phylogeny and comparative genomics of the fungal order Sordariales.</title>
        <authorList>
            <consortium name="Lawrence Berkeley National Laboratory"/>
            <person name="Hensen N."/>
            <person name="Bonometti L."/>
            <person name="Westerberg I."/>
            <person name="Brannstrom I.O."/>
            <person name="Guillou S."/>
            <person name="Cros-Aarteil S."/>
            <person name="Calhoun S."/>
            <person name="Haridas S."/>
            <person name="Kuo A."/>
            <person name="Mondo S."/>
            <person name="Pangilinan J."/>
            <person name="Riley R."/>
            <person name="LaButti K."/>
            <person name="Andreopoulos B."/>
            <person name="Lipzen A."/>
            <person name="Chen C."/>
            <person name="Yanf M."/>
            <person name="Daum C."/>
            <person name="Ng V."/>
            <person name="Clum A."/>
            <person name="Steindorff A."/>
            <person name="Ohm R."/>
            <person name="Martin F."/>
            <person name="Silar P."/>
            <person name="Natvig D."/>
            <person name="Lalanne C."/>
            <person name="Gautier V."/>
            <person name="Ament-velasquez S.L."/>
            <person name="Kruys A."/>
            <person name="Hutchinson M.I."/>
            <person name="Powell A.J."/>
            <person name="Barry K."/>
            <person name="Miller A.N."/>
            <person name="Grigoriev I.V."/>
            <person name="Debuchy R."/>
            <person name="Gladieux P."/>
            <person name="Thoren M.H."/>
            <person name="Johannesson H."/>
        </authorList>
    </citation>
    <scope>NUCLEOTIDE SEQUENCE</scope>
    <source>
        <strain evidence="4">SMH3187-1</strain>
    </source>
</reference>